<feature type="transmembrane region" description="Helical" evidence="8">
    <location>
        <begin position="45"/>
        <end position="67"/>
    </location>
</feature>
<accession>A0ABY4D969</accession>
<dbReference type="PANTHER" id="PTHR32196:SF21">
    <property type="entry name" value="ABC TRANSPORTER PERMEASE PROTEIN YPHD-RELATED"/>
    <property type="match status" value="1"/>
</dbReference>
<reference evidence="10" key="1">
    <citation type="journal article" date="2024" name="J Bioinform Genom">
        <title>Complete genome sequence of the type strain bacterium Sphaerochaeta associata GLS2t (VKM B-2742)t.</title>
        <authorList>
            <person name="Troshina O.Y."/>
            <person name="Tepeeva A.N."/>
            <person name="Arzamasceva V.O."/>
            <person name="Whitman W.B."/>
            <person name="Varghese N."/>
            <person name="Shapiro N."/>
            <person name="Woyke T."/>
            <person name="Kripides N.C."/>
            <person name="Vasilenko O.V."/>
        </authorList>
    </citation>
    <scope>NUCLEOTIDE SEQUENCE [LARGE SCALE GENOMIC DNA]</scope>
    <source>
        <strain evidence="10">GLS2T</strain>
    </source>
</reference>
<dbReference type="RefSeq" id="WP_244772083.1">
    <property type="nucleotide sequence ID" value="NZ_CP094929.1"/>
</dbReference>
<feature type="transmembrane region" description="Helical" evidence="8">
    <location>
        <begin position="301"/>
        <end position="318"/>
    </location>
</feature>
<keyword evidence="4" id="KW-0997">Cell inner membrane</keyword>
<feature type="transmembrane region" description="Helical" evidence="8">
    <location>
        <begin position="246"/>
        <end position="264"/>
    </location>
</feature>
<evidence type="ECO:0000256" key="8">
    <source>
        <dbReference type="SAM" id="Phobius"/>
    </source>
</evidence>
<feature type="transmembrane region" description="Helical" evidence="8">
    <location>
        <begin position="276"/>
        <end position="295"/>
    </location>
</feature>
<evidence type="ECO:0000256" key="7">
    <source>
        <dbReference type="ARBA" id="ARBA00023136"/>
    </source>
</evidence>
<evidence type="ECO:0000256" key="5">
    <source>
        <dbReference type="ARBA" id="ARBA00022692"/>
    </source>
</evidence>
<keyword evidence="2" id="KW-0813">Transport</keyword>
<dbReference type="InterPro" id="IPR001851">
    <property type="entry name" value="ABC_transp_permease"/>
</dbReference>
<dbReference type="PANTHER" id="PTHR32196">
    <property type="entry name" value="ABC TRANSPORTER PERMEASE PROTEIN YPHD-RELATED-RELATED"/>
    <property type="match status" value="1"/>
</dbReference>
<evidence type="ECO:0000256" key="4">
    <source>
        <dbReference type="ARBA" id="ARBA00022519"/>
    </source>
</evidence>
<organism evidence="9 10">
    <name type="scientific">Sphaerochaeta associata</name>
    <dbReference type="NCBI Taxonomy" id="1129264"/>
    <lineage>
        <taxon>Bacteria</taxon>
        <taxon>Pseudomonadati</taxon>
        <taxon>Spirochaetota</taxon>
        <taxon>Spirochaetia</taxon>
        <taxon>Spirochaetales</taxon>
        <taxon>Sphaerochaetaceae</taxon>
        <taxon>Sphaerochaeta</taxon>
    </lineage>
</organism>
<keyword evidence="5 8" id="KW-0812">Transmembrane</keyword>
<keyword evidence="7 8" id="KW-0472">Membrane</keyword>
<feature type="transmembrane region" description="Helical" evidence="8">
    <location>
        <begin position="20"/>
        <end position="39"/>
    </location>
</feature>
<comment type="subcellular location">
    <subcellularLocation>
        <location evidence="1">Cell membrane</location>
        <topology evidence="1">Multi-pass membrane protein</topology>
    </subcellularLocation>
</comment>
<keyword evidence="10" id="KW-1185">Reference proteome</keyword>
<evidence type="ECO:0000313" key="9">
    <source>
        <dbReference type="EMBL" id="UOM50696.1"/>
    </source>
</evidence>
<keyword evidence="3" id="KW-1003">Cell membrane</keyword>
<dbReference type="CDD" id="cd06579">
    <property type="entry name" value="TM_PBP1_transp_AraH_like"/>
    <property type="match status" value="1"/>
</dbReference>
<evidence type="ECO:0000256" key="1">
    <source>
        <dbReference type="ARBA" id="ARBA00004651"/>
    </source>
</evidence>
<dbReference type="EMBL" id="CP094929">
    <property type="protein sequence ID" value="UOM50696.1"/>
    <property type="molecule type" value="Genomic_DNA"/>
</dbReference>
<protein>
    <submittedName>
        <fullName evidence="9">ABC transporter permease</fullName>
    </submittedName>
</protein>
<feature type="transmembrane region" description="Helical" evidence="8">
    <location>
        <begin position="97"/>
        <end position="122"/>
    </location>
</feature>
<evidence type="ECO:0000256" key="2">
    <source>
        <dbReference type="ARBA" id="ARBA00022448"/>
    </source>
</evidence>
<dbReference type="Proteomes" id="UP000829708">
    <property type="component" value="Chromosome"/>
</dbReference>
<evidence type="ECO:0000313" key="10">
    <source>
        <dbReference type="Proteomes" id="UP000829708"/>
    </source>
</evidence>
<feature type="transmembrane region" description="Helical" evidence="8">
    <location>
        <begin position="172"/>
        <end position="195"/>
    </location>
</feature>
<dbReference type="Pfam" id="PF02653">
    <property type="entry name" value="BPD_transp_2"/>
    <property type="match status" value="1"/>
</dbReference>
<evidence type="ECO:0000256" key="6">
    <source>
        <dbReference type="ARBA" id="ARBA00022989"/>
    </source>
</evidence>
<name>A0ABY4D969_9SPIR</name>
<gene>
    <name evidence="9" type="ORF">MUG09_14120</name>
</gene>
<evidence type="ECO:0000256" key="3">
    <source>
        <dbReference type="ARBA" id="ARBA00022475"/>
    </source>
</evidence>
<keyword evidence="6 8" id="KW-1133">Transmembrane helix</keyword>
<sequence length="330" mass="35922">MMERFSIRHRLFFKFLNQYVVALFLGSLIIGFSIISHSFLNAENLLFLITHNSPLIIMAVGLSFIMVGGGIDLSLGYQISLCSVVMGYLLANDAHPLVAMAMAVLTGVACGALNAAVIISLNIPPFAATLATQFIFRAVANTISSGRAYTRLPQIGNWNVLKPLLGITTHTWIALLCLLLYGLIFSLTPFGTYVKALGENESAVKRIGIRVNRVKFVSYIIGSFFFAIQAIILTFLNGVASPSTGIGMEIIAITVVFLGCNSLLRNESTNIISPMFHLGLGVMILAVLENGMLLAGWSVNAQLLVRGFVLIFAITLYYRRKINLPHAEDS</sequence>
<feature type="transmembrane region" description="Helical" evidence="8">
    <location>
        <begin position="216"/>
        <end position="240"/>
    </location>
</feature>
<proteinExistence type="predicted"/>